<protein>
    <recommendedName>
        <fullName evidence="1">G protein gamma domain-containing protein</fullName>
    </recommendedName>
</protein>
<evidence type="ECO:0000313" key="2">
    <source>
        <dbReference type="EMBL" id="RCN49849.1"/>
    </source>
</evidence>
<sequence length="67" mass="7534">MTMIMAMIMQYDGNDIGNEMAMIDDNDNELQRSLLDYCEKHKAGDTLVSGTTDAQNPFREKKGCTVI</sequence>
<proteinExistence type="predicted"/>
<dbReference type="EMBL" id="JOJR01000029">
    <property type="protein sequence ID" value="RCN49849.1"/>
    <property type="molecule type" value="Genomic_DNA"/>
</dbReference>
<dbReference type="InterPro" id="IPR036284">
    <property type="entry name" value="GGL_sf"/>
</dbReference>
<dbReference type="OrthoDB" id="6264244at2759"/>
<comment type="caution">
    <text evidence="2">The sequence shown here is derived from an EMBL/GenBank/DDBJ whole genome shotgun (WGS) entry which is preliminary data.</text>
</comment>
<feature type="domain" description="G protein gamma" evidence="1">
    <location>
        <begin position="28"/>
        <end position="67"/>
    </location>
</feature>
<evidence type="ECO:0000313" key="3">
    <source>
        <dbReference type="Proteomes" id="UP000252519"/>
    </source>
</evidence>
<gene>
    <name evidence="2" type="ORF">ANCCAN_04094</name>
</gene>
<dbReference type="InterPro" id="IPR015898">
    <property type="entry name" value="G-protein_gamma-like_dom"/>
</dbReference>
<dbReference type="PROSITE" id="PS50058">
    <property type="entry name" value="G_PROTEIN_GAMMA"/>
    <property type="match status" value="1"/>
</dbReference>
<reference evidence="2 3" key="1">
    <citation type="submission" date="2014-10" db="EMBL/GenBank/DDBJ databases">
        <title>Draft genome of the hookworm Ancylostoma caninum.</title>
        <authorList>
            <person name="Mitreva M."/>
        </authorList>
    </citation>
    <scope>NUCLEOTIDE SEQUENCE [LARGE SCALE GENOMIC DNA]</scope>
    <source>
        <strain evidence="2 3">Baltimore</strain>
    </source>
</reference>
<dbReference type="Pfam" id="PF00631">
    <property type="entry name" value="G-gamma"/>
    <property type="match status" value="1"/>
</dbReference>
<dbReference type="GO" id="GO:0007186">
    <property type="term" value="P:G protein-coupled receptor signaling pathway"/>
    <property type="evidence" value="ECO:0007669"/>
    <property type="project" value="InterPro"/>
</dbReference>
<organism evidence="2 3">
    <name type="scientific">Ancylostoma caninum</name>
    <name type="common">Dog hookworm</name>
    <dbReference type="NCBI Taxonomy" id="29170"/>
    <lineage>
        <taxon>Eukaryota</taxon>
        <taxon>Metazoa</taxon>
        <taxon>Ecdysozoa</taxon>
        <taxon>Nematoda</taxon>
        <taxon>Chromadorea</taxon>
        <taxon>Rhabditida</taxon>
        <taxon>Rhabditina</taxon>
        <taxon>Rhabditomorpha</taxon>
        <taxon>Strongyloidea</taxon>
        <taxon>Ancylostomatidae</taxon>
        <taxon>Ancylostomatinae</taxon>
        <taxon>Ancylostoma</taxon>
    </lineage>
</organism>
<dbReference type="STRING" id="29170.A0A368H2K8"/>
<dbReference type="AlphaFoldDB" id="A0A368H2K8"/>
<keyword evidence="3" id="KW-1185">Reference proteome</keyword>
<accession>A0A368H2K8</accession>
<dbReference type="Gene3D" id="4.10.260.10">
    <property type="entry name" value="Transducin (heterotrimeric G protein), gamma chain"/>
    <property type="match status" value="1"/>
</dbReference>
<evidence type="ECO:0000259" key="1">
    <source>
        <dbReference type="PROSITE" id="PS50058"/>
    </source>
</evidence>
<dbReference type="Proteomes" id="UP000252519">
    <property type="component" value="Unassembled WGS sequence"/>
</dbReference>
<name>A0A368H2K8_ANCCA</name>
<dbReference type="SUPFAM" id="SSF48670">
    <property type="entry name" value="Transducin (heterotrimeric G protein), gamma chain"/>
    <property type="match status" value="1"/>
</dbReference>